<name>A0A2S8F129_9BACT</name>
<keyword evidence="4" id="KW-0378">Hydrolase</keyword>
<keyword evidence="2" id="KW-0645">Protease</keyword>
<proteinExistence type="inferred from homology"/>
<accession>A0A2S8F129</accession>
<evidence type="ECO:0000313" key="6">
    <source>
        <dbReference type="Proteomes" id="UP000240009"/>
    </source>
</evidence>
<dbReference type="AlphaFoldDB" id="A0A2S8F129"/>
<organism evidence="5 6">
    <name type="scientific">Blastopirellula marina</name>
    <dbReference type="NCBI Taxonomy" id="124"/>
    <lineage>
        <taxon>Bacteria</taxon>
        <taxon>Pseudomonadati</taxon>
        <taxon>Planctomycetota</taxon>
        <taxon>Planctomycetia</taxon>
        <taxon>Pirellulales</taxon>
        <taxon>Pirellulaceae</taxon>
        <taxon>Blastopirellula</taxon>
    </lineage>
</organism>
<keyword evidence="3" id="KW-0064">Aspartyl protease</keyword>
<gene>
    <name evidence="5" type="ORF">C5Y96_22695</name>
</gene>
<protein>
    <recommendedName>
        <fullName evidence="7">Hydrogenase maturation protease</fullName>
    </recommendedName>
</protein>
<dbReference type="SUPFAM" id="SSF53163">
    <property type="entry name" value="HybD-like"/>
    <property type="match status" value="1"/>
</dbReference>
<evidence type="ECO:0000256" key="3">
    <source>
        <dbReference type="ARBA" id="ARBA00022750"/>
    </source>
</evidence>
<dbReference type="Proteomes" id="UP000240009">
    <property type="component" value="Unassembled WGS sequence"/>
</dbReference>
<evidence type="ECO:0000313" key="5">
    <source>
        <dbReference type="EMBL" id="PQO25634.1"/>
    </source>
</evidence>
<dbReference type="GO" id="GO:0016485">
    <property type="term" value="P:protein processing"/>
    <property type="evidence" value="ECO:0007669"/>
    <property type="project" value="TreeGrafter"/>
</dbReference>
<dbReference type="Gene3D" id="3.40.50.1450">
    <property type="entry name" value="HybD-like"/>
    <property type="match status" value="1"/>
</dbReference>
<reference evidence="5 6" key="1">
    <citation type="submission" date="2018-02" db="EMBL/GenBank/DDBJ databases">
        <title>Comparative genomes isolates from brazilian mangrove.</title>
        <authorList>
            <person name="Araujo J.E."/>
            <person name="Taketani R.G."/>
            <person name="Silva M.C.P."/>
            <person name="Loureco M.V."/>
            <person name="Andreote F.D."/>
        </authorList>
    </citation>
    <scope>NUCLEOTIDE SEQUENCE [LARGE SCALE GENOMIC DNA]</scope>
    <source>
        <strain evidence="5 6">HEX-2 MGV</strain>
    </source>
</reference>
<dbReference type="GO" id="GO:0004190">
    <property type="term" value="F:aspartic-type endopeptidase activity"/>
    <property type="evidence" value="ECO:0007669"/>
    <property type="project" value="UniProtKB-KW"/>
</dbReference>
<dbReference type="InterPro" id="IPR023430">
    <property type="entry name" value="Pept_HybD-like_dom_sf"/>
</dbReference>
<evidence type="ECO:0008006" key="7">
    <source>
        <dbReference type="Google" id="ProtNLM"/>
    </source>
</evidence>
<dbReference type="RefSeq" id="WP_105358209.1">
    <property type="nucleotide sequence ID" value="NZ_PUIA01000074.1"/>
</dbReference>
<evidence type="ECO:0000256" key="2">
    <source>
        <dbReference type="ARBA" id="ARBA00022670"/>
    </source>
</evidence>
<dbReference type="CDD" id="cd00518">
    <property type="entry name" value="H2MP"/>
    <property type="match status" value="1"/>
</dbReference>
<dbReference type="InterPro" id="IPR000671">
    <property type="entry name" value="Peptidase_A31"/>
</dbReference>
<dbReference type="OrthoDB" id="9808862at2"/>
<dbReference type="EMBL" id="PUIA01000074">
    <property type="protein sequence ID" value="PQO25634.1"/>
    <property type="molecule type" value="Genomic_DNA"/>
</dbReference>
<dbReference type="PANTHER" id="PTHR30302">
    <property type="entry name" value="HYDROGENASE 1 MATURATION PROTEASE"/>
    <property type="match status" value="1"/>
</dbReference>
<sequence length="157" mass="17175">MSTHMPILCVGSPHGNDQVGWLVGHLLRDRGMELVHVIRSVDQLMTLLSSDCRSIIVDACQSGAPVGTIFRFEWPDPRIAAARGLSSHAIDVPYALRMAEVLGKLPRKVILFAIEVESSHPAQEVERTVIAAAHKLADQIEEEIASNGESLQCMNDL</sequence>
<dbReference type="GO" id="GO:0008047">
    <property type="term" value="F:enzyme activator activity"/>
    <property type="evidence" value="ECO:0007669"/>
    <property type="project" value="InterPro"/>
</dbReference>
<evidence type="ECO:0000256" key="1">
    <source>
        <dbReference type="ARBA" id="ARBA00006814"/>
    </source>
</evidence>
<dbReference type="Pfam" id="PF01750">
    <property type="entry name" value="HycI"/>
    <property type="match status" value="1"/>
</dbReference>
<dbReference type="PANTHER" id="PTHR30302:SF1">
    <property type="entry name" value="HYDROGENASE 2 MATURATION PROTEASE"/>
    <property type="match status" value="1"/>
</dbReference>
<evidence type="ECO:0000256" key="4">
    <source>
        <dbReference type="ARBA" id="ARBA00022801"/>
    </source>
</evidence>
<comment type="similarity">
    <text evidence="1">Belongs to the peptidase A31 family.</text>
</comment>
<comment type="caution">
    <text evidence="5">The sequence shown here is derived from an EMBL/GenBank/DDBJ whole genome shotgun (WGS) entry which is preliminary data.</text>
</comment>
<dbReference type="NCBIfam" id="TIGR00072">
    <property type="entry name" value="hydrog_prot"/>
    <property type="match status" value="1"/>
</dbReference>